<evidence type="ECO:0000313" key="2">
    <source>
        <dbReference type="EMBL" id="TDO04842.1"/>
    </source>
</evidence>
<dbReference type="RefSeq" id="WP_133462994.1">
    <property type="nucleotide sequence ID" value="NZ_SNWI01000001.1"/>
</dbReference>
<comment type="caution">
    <text evidence="2">The sequence shown here is derived from an EMBL/GenBank/DDBJ whole genome shotgun (WGS) entry which is preliminary data.</text>
</comment>
<dbReference type="AlphaFoldDB" id="A0A4R6H947"/>
<dbReference type="InterPro" id="IPR036852">
    <property type="entry name" value="Peptidase_S8/S53_dom_sf"/>
</dbReference>
<dbReference type="Proteomes" id="UP000294848">
    <property type="component" value="Unassembled WGS sequence"/>
</dbReference>
<dbReference type="OrthoDB" id="1100338at2"/>
<dbReference type="CDD" id="cd04847">
    <property type="entry name" value="Peptidases_S8_Subtilisin_like_2"/>
    <property type="match status" value="1"/>
</dbReference>
<evidence type="ECO:0000313" key="3">
    <source>
        <dbReference type="Proteomes" id="UP000294848"/>
    </source>
</evidence>
<gene>
    <name evidence="2" type="ORF">DET52_101193</name>
</gene>
<dbReference type="EMBL" id="SNWI01000001">
    <property type="protein sequence ID" value="TDO04842.1"/>
    <property type="molecule type" value="Genomic_DNA"/>
</dbReference>
<feature type="domain" description="Peptidase S8/S53" evidence="1">
    <location>
        <begin position="318"/>
        <end position="623"/>
    </location>
</feature>
<evidence type="ECO:0000259" key="1">
    <source>
        <dbReference type="Pfam" id="PF00082"/>
    </source>
</evidence>
<proteinExistence type="predicted"/>
<sequence length="852" mass="97372">MADYPLLFFPEPQGLDRVGRSFPPRKIHYPSSERQTERLSPLFDTLRRAFDARRMEIQQAPEGIDPEQVIVFETIGTVDNFLTAIRNTEGLEWMGEIELDDLQPTEDFYFEKEEDQGKSLSGRLFLTMTNQRALNEMLSLWQQYSDNPDIQFRRGLAGFKSLFQKLKNIRRWDVQDRLLETGVLDFWQQQIESDEPIIRFELQLWYSSSDAKRQQSHRSIINLIESLGGQHIITSVIQEIAYHALLVELPANEIQNIIDNPNTQLVRCDDIMFFRPSGQIAIKVDYEENEALEIDRRFESQPSGEPVAALFDGMPMENHRLLANRLMVDDPDNYGENYEAQYRLHGTGMSSLIIHGDLNDNTPPIATPLYVRPIMKLKMWLDDRIERVPDNELFVDLLHRAVKRIFEGDADSNPIKSIKIINLSIGDSSLLFYHTMSPVARLLDWLSFKYDVLFIISAGNHLHSLELSTLYKDFKLLSDADKEKLIYQKVVGDMRNRRLLSPSESINNITIGSIHYDNAALRAYDRRINPSSRFLPNVHSAFGGGYRKAIKPDMVFNGGRQFFNEAFLENNPTPLIFSCNRIEPGQLVAAPSSERDKTIFTRGTSNATALITRGAIKISETLKDIFQNDYNSQLYSQYIPLLIKVMLAHGCSWGEIETNLYEVLGGSYTNSDIKEIITRWIGYGFPDIDKVTECTAQRVTILGFGELEVDKIHLFRLPLPPSLSARPENRKLTITLGWFSPIASNTQRYRVGSLFFEAQNDLLGVKRDDADYYSVKRGTLQHEVFVGEKAIPFEDDSSLGIQVICKKDAADFKGVIPYALAVTLEVADEIGLPIYQEVRNRLVTPIAVDQPI</sequence>
<organism evidence="2 3">
    <name type="scientific">Sunxiuqinia elliptica</name>
    <dbReference type="NCBI Taxonomy" id="655355"/>
    <lineage>
        <taxon>Bacteria</taxon>
        <taxon>Pseudomonadati</taxon>
        <taxon>Bacteroidota</taxon>
        <taxon>Bacteroidia</taxon>
        <taxon>Marinilabiliales</taxon>
        <taxon>Prolixibacteraceae</taxon>
        <taxon>Sunxiuqinia</taxon>
    </lineage>
</organism>
<reference evidence="2 3" key="1">
    <citation type="submission" date="2019-03" db="EMBL/GenBank/DDBJ databases">
        <title>Freshwater and sediment microbial communities from various areas in North America, analyzing microbe dynamics in response to fracking.</title>
        <authorList>
            <person name="Lamendella R."/>
        </authorList>
    </citation>
    <scope>NUCLEOTIDE SEQUENCE [LARGE SCALE GENOMIC DNA]</scope>
    <source>
        <strain evidence="2 3">114D</strain>
    </source>
</reference>
<dbReference type="GO" id="GO:0006508">
    <property type="term" value="P:proteolysis"/>
    <property type="evidence" value="ECO:0007669"/>
    <property type="project" value="InterPro"/>
</dbReference>
<dbReference type="Gene3D" id="3.40.50.200">
    <property type="entry name" value="Peptidase S8/S53 domain"/>
    <property type="match status" value="1"/>
</dbReference>
<name>A0A4R6H947_9BACT</name>
<dbReference type="InterPro" id="IPR034074">
    <property type="entry name" value="Y4bN_pept_dom"/>
</dbReference>
<dbReference type="SUPFAM" id="SSF52743">
    <property type="entry name" value="Subtilisin-like"/>
    <property type="match status" value="1"/>
</dbReference>
<dbReference type="GO" id="GO:0004252">
    <property type="term" value="F:serine-type endopeptidase activity"/>
    <property type="evidence" value="ECO:0007669"/>
    <property type="project" value="InterPro"/>
</dbReference>
<dbReference type="InterPro" id="IPR000209">
    <property type="entry name" value="Peptidase_S8/S53_dom"/>
</dbReference>
<protein>
    <submittedName>
        <fullName evidence="2">Subtilase family protein</fullName>
    </submittedName>
</protein>
<dbReference type="Pfam" id="PF00082">
    <property type="entry name" value="Peptidase_S8"/>
    <property type="match status" value="1"/>
</dbReference>
<accession>A0A4R6H947</accession>